<dbReference type="Proteomes" id="UP000199409">
    <property type="component" value="Unassembled WGS sequence"/>
</dbReference>
<reference evidence="2 3" key="1">
    <citation type="submission" date="2016-10" db="EMBL/GenBank/DDBJ databases">
        <authorList>
            <person name="de Groot N.N."/>
        </authorList>
    </citation>
    <scope>NUCLEOTIDE SEQUENCE [LARGE SCALE GENOMIC DNA]</scope>
    <source>
        <strain evidence="2 3">DSM 7343</strain>
    </source>
</reference>
<feature type="signal peptide" evidence="1">
    <location>
        <begin position="1"/>
        <end position="28"/>
    </location>
</feature>
<dbReference type="Pfam" id="PF16868">
    <property type="entry name" value="NMT1_3"/>
    <property type="match status" value="1"/>
</dbReference>
<evidence type="ECO:0000256" key="1">
    <source>
        <dbReference type="SAM" id="SignalP"/>
    </source>
</evidence>
<gene>
    <name evidence="2" type="ORF">SAMN05660420_01084</name>
</gene>
<dbReference type="EMBL" id="FNQN01000003">
    <property type="protein sequence ID" value="SEA06292.1"/>
    <property type="molecule type" value="Genomic_DNA"/>
</dbReference>
<dbReference type="AlphaFoldDB" id="A0A1H3Y655"/>
<dbReference type="CDD" id="cd13520">
    <property type="entry name" value="PBP2_TAXI_TRAP"/>
    <property type="match status" value="1"/>
</dbReference>
<accession>A0A1H3Y655</accession>
<dbReference type="PANTHER" id="PTHR42941">
    <property type="entry name" value="SLL1037 PROTEIN"/>
    <property type="match status" value="1"/>
</dbReference>
<proteinExistence type="predicted"/>
<organism evidence="2 3">
    <name type="scientific">Desulfuromusa kysingii</name>
    <dbReference type="NCBI Taxonomy" id="37625"/>
    <lineage>
        <taxon>Bacteria</taxon>
        <taxon>Pseudomonadati</taxon>
        <taxon>Thermodesulfobacteriota</taxon>
        <taxon>Desulfuromonadia</taxon>
        <taxon>Desulfuromonadales</taxon>
        <taxon>Geopsychrobacteraceae</taxon>
        <taxon>Desulfuromusa</taxon>
    </lineage>
</organism>
<dbReference type="PANTHER" id="PTHR42941:SF1">
    <property type="entry name" value="SLL1037 PROTEIN"/>
    <property type="match status" value="1"/>
</dbReference>
<keyword evidence="3" id="KW-1185">Reference proteome</keyword>
<feature type="chain" id="PRO_5011650625" description="TRAP transporter solute receptor, TAXI family" evidence="1">
    <location>
        <begin position="29"/>
        <end position="342"/>
    </location>
</feature>
<evidence type="ECO:0008006" key="4">
    <source>
        <dbReference type="Google" id="ProtNLM"/>
    </source>
</evidence>
<dbReference type="InterPro" id="IPR011852">
    <property type="entry name" value="TRAP_TAXI"/>
</dbReference>
<dbReference type="SUPFAM" id="SSF53850">
    <property type="entry name" value="Periplasmic binding protein-like II"/>
    <property type="match status" value="1"/>
</dbReference>
<dbReference type="OrthoDB" id="9780180at2"/>
<dbReference type="RefSeq" id="WP_092345531.1">
    <property type="nucleotide sequence ID" value="NZ_FNQN01000003.1"/>
</dbReference>
<sequence>MSIAKRFKKATFLLVAVFLCSSIATVQAAPVERNYLLATASTGGTYYPVGVALSTVVKVKLQPTEKIGMSAINSAGSGENIKLLRDNEVQFAILQGLYGAYAWNGTGPIAGEGPQKELRSVTMLWQNVEHFAVMKKFAKTGTVADLVAMKGEAMSMGKKNSGTLGSNTVLLGNLGVDIEKDYKLIHVGYGPSADALQNGQIAGFGIPAGVPASAVTKAAANLGDKMVILDVTDEQMKQADGGMFLWTRFVIPAGTYPGQEKDINTIAQPNFLSARADVDEEAVYKITKTIYENLAFLGAIHGATKVMAVEKAISGLPMPLHPGALRYYKEVGINVPARLIAD</sequence>
<evidence type="ECO:0000313" key="2">
    <source>
        <dbReference type="EMBL" id="SEA06292.1"/>
    </source>
</evidence>
<dbReference type="NCBIfam" id="TIGR02122">
    <property type="entry name" value="TRAP_TAXI"/>
    <property type="match status" value="1"/>
</dbReference>
<keyword evidence="1" id="KW-0732">Signal</keyword>
<name>A0A1H3Y655_9BACT</name>
<dbReference type="Gene3D" id="3.40.190.10">
    <property type="entry name" value="Periplasmic binding protein-like II"/>
    <property type="match status" value="2"/>
</dbReference>
<protein>
    <recommendedName>
        <fullName evidence="4">TRAP transporter solute receptor, TAXI family</fullName>
    </recommendedName>
</protein>
<dbReference type="STRING" id="37625.SAMN05660420_01084"/>
<evidence type="ECO:0000313" key="3">
    <source>
        <dbReference type="Proteomes" id="UP000199409"/>
    </source>
</evidence>